<organism evidence="4 5">
    <name type="scientific">Gordonia cholesterolivorans</name>
    <dbReference type="NCBI Taxonomy" id="559625"/>
    <lineage>
        <taxon>Bacteria</taxon>
        <taxon>Bacillati</taxon>
        <taxon>Actinomycetota</taxon>
        <taxon>Actinomycetes</taxon>
        <taxon>Mycobacteriales</taxon>
        <taxon>Gordoniaceae</taxon>
        <taxon>Gordonia</taxon>
    </lineage>
</organism>
<protein>
    <submittedName>
        <fullName evidence="4">TetR/AcrR family transcriptional regulator</fullName>
    </submittedName>
</protein>
<accession>A0ABN3HFC9</accession>
<evidence type="ECO:0000256" key="1">
    <source>
        <dbReference type="ARBA" id="ARBA00023125"/>
    </source>
</evidence>
<feature type="DNA-binding region" description="H-T-H motif" evidence="2">
    <location>
        <begin position="32"/>
        <end position="51"/>
    </location>
</feature>
<gene>
    <name evidence="4" type="ORF">GCM10009855_17910</name>
</gene>
<dbReference type="PANTHER" id="PTHR30055:SF187">
    <property type="entry name" value="TRANSCRIPTIONAL REGULATORY PROTEIN"/>
    <property type="match status" value="1"/>
</dbReference>
<proteinExistence type="predicted"/>
<keyword evidence="5" id="KW-1185">Reference proteome</keyword>
<dbReference type="InterPro" id="IPR001647">
    <property type="entry name" value="HTH_TetR"/>
</dbReference>
<evidence type="ECO:0000256" key="2">
    <source>
        <dbReference type="PROSITE-ProRule" id="PRU00335"/>
    </source>
</evidence>
<dbReference type="PANTHER" id="PTHR30055">
    <property type="entry name" value="HTH-TYPE TRANSCRIPTIONAL REGULATOR RUTR"/>
    <property type="match status" value="1"/>
</dbReference>
<evidence type="ECO:0000259" key="3">
    <source>
        <dbReference type="PROSITE" id="PS50977"/>
    </source>
</evidence>
<evidence type="ECO:0000313" key="5">
    <source>
        <dbReference type="Proteomes" id="UP001501170"/>
    </source>
</evidence>
<reference evidence="4 5" key="1">
    <citation type="journal article" date="2019" name="Int. J. Syst. Evol. Microbiol.">
        <title>The Global Catalogue of Microorganisms (GCM) 10K type strain sequencing project: providing services to taxonomists for standard genome sequencing and annotation.</title>
        <authorList>
            <consortium name="The Broad Institute Genomics Platform"/>
            <consortium name="The Broad Institute Genome Sequencing Center for Infectious Disease"/>
            <person name="Wu L."/>
            <person name="Ma J."/>
        </authorList>
    </citation>
    <scope>NUCLEOTIDE SEQUENCE [LARGE SCALE GENOMIC DNA]</scope>
    <source>
        <strain evidence="4 5">JCM 16227</strain>
    </source>
</reference>
<dbReference type="InterPro" id="IPR009057">
    <property type="entry name" value="Homeodomain-like_sf"/>
</dbReference>
<dbReference type="PROSITE" id="PS50977">
    <property type="entry name" value="HTH_TETR_2"/>
    <property type="match status" value="1"/>
</dbReference>
<dbReference type="InterPro" id="IPR050109">
    <property type="entry name" value="HTH-type_TetR-like_transc_reg"/>
</dbReference>
<dbReference type="Gene3D" id="1.10.357.10">
    <property type="entry name" value="Tetracycline Repressor, domain 2"/>
    <property type="match status" value="1"/>
</dbReference>
<dbReference type="RefSeq" id="WP_006897226.1">
    <property type="nucleotide sequence ID" value="NZ_BAAARB010000007.1"/>
</dbReference>
<keyword evidence="1 2" id="KW-0238">DNA-binding</keyword>
<evidence type="ECO:0000313" key="4">
    <source>
        <dbReference type="EMBL" id="GAA2378489.1"/>
    </source>
</evidence>
<dbReference type="Proteomes" id="UP001501170">
    <property type="component" value="Unassembled WGS sequence"/>
</dbReference>
<dbReference type="Pfam" id="PF00440">
    <property type="entry name" value="TetR_N"/>
    <property type="match status" value="1"/>
</dbReference>
<name>A0ABN3HFC9_9ACTN</name>
<sequence>MPTTAQESPTVRGRLLDAMRQCLTDRGYQATTIADIVRVARTSKRSFYAEFADKQECYVELLGAVNVELLAAIETAVDPASAWPAQVRQAVHAYITVCESNPGTTRSWIRELPALGDAARAVQLASLEAFTALMARLTGTDRFHAAGIPPMSRETAVIVWGGIRELAASTIERGLPLSSLEEPAVAACVALVGGTAAARAVD</sequence>
<dbReference type="EMBL" id="BAAARB010000007">
    <property type="protein sequence ID" value="GAA2378489.1"/>
    <property type="molecule type" value="Genomic_DNA"/>
</dbReference>
<dbReference type="SUPFAM" id="SSF46689">
    <property type="entry name" value="Homeodomain-like"/>
    <property type="match status" value="1"/>
</dbReference>
<feature type="domain" description="HTH tetR-type" evidence="3">
    <location>
        <begin position="9"/>
        <end position="69"/>
    </location>
</feature>
<comment type="caution">
    <text evidence="4">The sequence shown here is derived from an EMBL/GenBank/DDBJ whole genome shotgun (WGS) entry which is preliminary data.</text>
</comment>